<dbReference type="PANTHER" id="PTHR30349:SF82">
    <property type="entry name" value="INTEGRASE_RECOMBINASE YOEC-RELATED"/>
    <property type="match status" value="1"/>
</dbReference>
<reference evidence="3" key="1">
    <citation type="submission" date="2015-06" db="EMBL/GenBank/DDBJ databases">
        <authorList>
            <person name="Joergensen T."/>
        </authorList>
    </citation>
    <scope>NUCLEOTIDE SEQUENCE</scope>
    <source>
        <plasmid evidence="3">pRGFK1328</plasmid>
    </source>
</reference>
<accession>A0A0H5Q4F6</accession>
<evidence type="ECO:0000313" key="3">
    <source>
        <dbReference type="EMBL" id="CRY96921.1"/>
    </source>
</evidence>
<dbReference type="PROSITE" id="PS51898">
    <property type="entry name" value="TYR_RECOMBINASE"/>
    <property type="match status" value="1"/>
</dbReference>
<dbReference type="InterPro" id="IPR002104">
    <property type="entry name" value="Integrase_catalytic"/>
</dbReference>
<reference evidence="3" key="2">
    <citation type="submission" date="2015-07" db="EMBL/GenBank/DDBJ databases">
        <title>Plasmids, circular viruses and viroids from rat gut.</title>
        <authorList>
            <person name="Jorgensen T.J."/>
            <person name="Hansen M.A."/>
            <person name="Xu Z."/>
            <person name="Tabak M.A."/>
            <person name="Sorensen S.J."/>
            <person name="Hansen L.H."/>
        </authorList>
    </citation>
    <scope>NUCLEOTIDE SEQUENCE</scope>
    <source>
        <plasmid evidence="3">pRGFK1328</plasmid>
    </source>
</reference>
<dbReference type="GO" id="GO:0015074">
    <property type="term" value="P:DNA integration"/>
    <property type="evidence" value="ECO:0007669"/>
    <property type="project" value="InterPro"/>
</dbReference>
<protein>
    <recommendedName>
        <fullName evidence="2">Tyr recombinase domain-containing protein</fullName>
    </recommendedName>
</protein>
<dbReference type="InterPro" id="IPR013762">
    <property type="entry name" value="Integrase-like_cat_sf"/>
</dbReference>
<dbReference type="Pfam" id="PF00589">
    <property type="entry name" value="Phage_integrase"/>
    <property type="match status" value="1"/>
</dbReference>
<evidence type="ECO:0000256" key="1">
    <source>
        <dbReference type="ARBA" id="ARBA00023172"/>
    </source>
</evidence>
<dbReference type="PANTHER" id="PTHR30349">
    <property type="entry name" value="PHAGE INTEGRASE-RELATED"/>
    <property type="match status" value="1"/>
</dbReference>
<organism evidence="3">
    <name type="scientific">uncultured prokaryote</name>
    <dbReference type="NCBI Taxonomy" id="198431"/>
    <lineage>
        <taxon>unclassified sequences</taxon>
        <taxon>environmental samples</taxon>
    </lineage>
</organism>
<keyword evidence="3" id="KW-0614">Plasmid</keyword>
<dbReference type="InterPro" id="IPR011010">
    <property type="entry name" value="DNA_brk_join_enz"/>
</dbReference>
<dbReference type="Gene3D" id="1.10.443.10">
    <property type="entry name" value="Intergrase catalytic core"/>
    <property type="match status" value="1"/>
</dbReference>
<feature type="domain" description="Tyr recombinase" evidence="2">
    <location>
        <begin position="1"/>
        <end position="166"/>
    </location>
</feature>
<evidence type="ECO:0000259" key="2">
    <source>
        <dbReference type="PROSITE" id="PS51898"/>
    </source>
</evidence>
<dbReference type="InterPro" id="IPR050090">
    <property type="entry name" value="Tyrosine_recombinase_XerCD"/>
</dbReference>
<dbReference type="GO" id="GO:0003677">
    <property type="term" value="F:DNA binding"/>
    <property type="evidence" value="ECO:0007669"/>
    <property type="project" value="InterPro"/>
</dbReference>
<dbReference type="SUPFAM" id="SSF56349">
    <property type="entry name" value="DNA breaking-rejoining enzymes"/>
    <property type="match status" value="1"/>
</dbReference>
<dbReference type="AlphaFoldDB" id="A0A0H5Q4F6"/>
<keyword evidence="1" id="KW-0233">DNA recombination</keyword>
<name>A0A0H5Q4F6_9ZZZZ</name>
<sequence>MQAAFTPKDEFRHLLAALSVPNRLAVEVSLVTGLRISDVLNLKTSTLRSRFTIRELKTGKNKTVYIPNALLVRLKALSGKVYVFENRLSPLRHRTRQAVYKDLKRACKIFKIKIQLSPHSARKIYAVSEFQKSGDLQKVKRLLNHSSEAVTILYAMADCMSKKLKK</sequence>
<dbReference type="EMBL" id="LN853894">
    <property type="protein sequence ID" value="CRY96921.1"/>
    <property type="molecule type" value="Genomic_DNA"/>
</dbReference>
<proteinExistence type="predicted"/>
<geneLocation type="plasmid" evidence="3">
    <name>pRGFK1328</name>
</geneLocation>
<dbReference type="GO" id="GO:0006310">
    <property type="term" value="P:DNA recombination"/>
    <property type="evidence" value="ECO:0007669"/>
    <property type="project" value="UniProtKB-KW"/>
</dbReference>